<keyword evidence="2" id="KW-1185">Reference proteome</keyword>
<dbReference type="AlphaFoldDB" id="A0A849VBC4"/>
<dbReference type="Proteomes" id="UP000586305">
    <property type="component" value="Unassembled WGS sequence"/>
</dbReference>
<organism evidence="1 2">
    <name type="scientific">Pseudoalteromonas caenipelagi</name>
    <dbReference type="NCBI Taxonomy" id="2726988"/>
    <lineage>
        <taxon>Bacteria</taxon>
        <taxon>Pseudomonadati</taxon>
        <taxon>Pseudomonadota</taxon>
        <taxon>Gammaproteobacteria</taxon>
        <taxon>Alteromonadales</taxon>
        <taxon>Pseudoalteromonadaceae</taxon>
        <taxon>Pseudoalteromonas</taxon>
    </lineage>
</organism>
<name>A0A849VBC4_9GAMM</name>
<evidence type="ECO:0000313" key="1">
    <source>
        <dbReference type="EMBL" id="NOU48991.1"/>
    </source>
</evidence>
<comment type="caution">
    <text evidence="1">The sequence shown here is derived from an EMBL/GenBank/DDBJ whole genome shotgun (WGS) entry which is preliminary data.</text>
</comment>
<dbReference type="EMBL" id="JABBPG010000001">
    <property type="protein sequence ID" value="NOU48991.1"/>
    <property type="molecule type" value="Genomic_DNA"/>
</dbReference>
<accession>A0A849VBC4</accession>
<gene>
    <name evidence="1" type="ORF">HG263_00310</name>
</gene>
<protein>
    <submittedName>
        <fullName evidence="1">Uncharacterized protein</fullName>
    </submittedName>
</protein>
<sequence>MKIKLNKKKFKNLSRDSKAVPVNFTPNVAGGFMHIDETDKCHNGDGDSGWSCRLGC</sequence>
<dbReference type="RefSeq" id="WP_171624100.1">
    <property type="nucleotide sequence ID" value="NZ_JABBPG010000001.1"/>
</dbReference>
<evidence type="ECO:0000313" key="2">
    <source>
        <dbReference type="Proteomes" id="UP000586305"/>
    </source>
</evidence>
<proteinExistence type="predicted"/>
<reference evidence="1 2" key="1">
    <citation type="submission" date="2020-04" db="EMBL/GenBank/DDBJ databases">
        <title>Pseudoalteromonas caenipelagi sp. nov., isolated from a tidal flat.</title>
        <authorList>
            <person name="Park S."/>
            <person name="Yoon J.-H."/>
        </authorList>
    </citation>
    <scope>NUCLEOTIDE SEQUENCE [LARGE SCALE GENOMIC DNA]</scope>
    <source>
        <strain evidence="1 2">JBTF-M23</strain>
    </source>
</reference>